<organism evidence="1 2">
    <name type="scientific">Deinococcus humi</name>
    <dbReference type="NCBI Taxonomy" id="662880"/>
    <lineage>
        <taxon>Bacteria</taxon>
        <taxon>Thermotogati</taxon>
        <taxon>Deinococcota</taxon>
        <taxon>Deinococci</taxon>
        <taxon>Deinococcales</taxon>
        <taxon>Deinococcaceae</taxon>
        <taxon>Deinococcus</taxon>
    </lineage>
</organism>
<keyword evidence="2" id="KW-1185">Reference proteome</keyword>
<sequence length="64" mass="7024">MEHLAYHLAREARSLGLESTDLEGVSPETVVAFAQRVLSELAALGLIHGREELDCWAVPRKSGH</sequence>
<comment type="caution">
    <text evidence="1">The sequence shown here is derived from an EMBL/GenBank/DDBJ whole genome shotgun (WGS) entry which is preliminary data.</text>
</comment>
<name>A0A7W8NIY3_9DEIO</name>
<reference evidence="1 2" key="1">
    <citation type="submission" date="2020-08" db="EMBL/GenBank/DDBJ databases">
        <title>Genomic Encyclopedia of Type Strains, Phase IV (KMG-IV): sequencing the most valuable type-strain genomes for metagenomic binning, comparative biology and taxonomic classification.</title>
        <authorList>
            <person name="Goeker M."/>
        </authorList>
    </citation>
    <scope>NUCLEOTIDE SEQUENCE [LARGE SCALE GENOMIC DNA]</scope>
    <source>
        <strain evidence="1 2">DSM 27939</strain>
    </source>
</reference>
<gene>
    <name evidence="1" type="ORF">HNQ08_005457</name>
</gene>
<protein>
    <submittedName>
        <fullName evidence="1">Uncharacterized protein</fullName>
    </submittedName>
</protein>
<proteinExistence type="predicted"/>
<evidence type="ECO:0000313" key="2">
    <source>
        <dbReference type="Proteomes" id="UP000552709"/>
    </source>
</evidence>
<accession>A0A7W8NIY3</accession>
<dbReference type="Proteomes" id="UP000552709">
    <property type="component" value="Unassembled WGS sequence"/>
</dbReference>
<evidence type="ECO:0000313" key="1">
    <source>
        <dbReference type="EMBL" id="MBB5366328.1"/>
    </source>
</evidence>
<dbReference type="AlphaFoldDB" id="A0A7W8NIY3"/>
<dbReference type="EMBL" id="JACHFL010000036">
    <property type="protein sequence ID" value="MBB5366328.1"/>
    <property type="molecule type" value="Genomic_DNA"/>
</dbReference>